<feature type="active site" description="Proton donor/acceptor" evidence="9">
    <location>
        <position position="119"/>
    </location>
</feature>
<dbReference type="RefSeq" id="WP_201094075.1">
    <property type="nucleotide sequence ID" value="NZ_CP067393.1"/>
</dbReference>
<evidence type="ECO:0000256" key="6">
    <source>
        <dbReference type="ARBA" id="ARBA00022960"/>
    </source>
</evidence>
<evidence type="ECO:0000256" key="4">
    <source>
        <dbReference type="ARBA" id="ARBA00022679"/>
    </source>
</evidence>
<evidence type="ECO:0000256" key="1">
    <source>
        <dbReference type="ARBA" id="ARBA00004752"/>
    </source>
</evidence>
<dbReference type="InterPro" id="IPR050979">
    <property type="entry name" value="LD-transpeptidase"/>
</dbReference>
<evidence type="ECO:0000313" key="12">
    <source>
        <dbReference type="Proteomes" id="UP000595278"/>
    </source>
</evidence>
<gene>
    <name evidence="11" type="ORF">JHT90_03370</name>
</gene>
<dbReference type="SUPFAM" id="SSF141523">
    <property type="entry name" value="L,D-transpeptidase catalytic domain-like"/>
    <property type="match status" value="1"/>
</dbReference>
<evidence type="ECO:0000256" key="5">
    <source>
        <dbReference type="ARBA" id="ARBA00022801"/>
    </source>
</evidence>
<keyword evidence="5" id="KW-0378">Hydrolase</keyword>
<evidence type="ECO:0000259" key="10">
    <source>
        <dbReference type="PROSITE" id="PS52029"/>
    </source>
</evidence>
<dbReference type="Pfam" id="PF03734">
    <property type="entry name" value="YkuD"/>
    <property type="match status" value="1"/>
</dbReference>
<organism evidence="11 12">
    <name type="scientific">Entomomonas asaccharolytica</name>
    <dbReference type="NCBI Taxonomy" id="2785331"/>
    <lineage>
        <taxon>Bacteria</taxon>
        <taxon>Pseudomonadati</taxon>
        <taxon>Pseudomonadota</taxon>
        <taxon>Gammaproteobacteria</taxon>
        <taxon>Pseudomonadales</taxon>
        <taxon>Pseudomonadaceae</taxon>
        <taxon>Entomomonas</taxon>
    </lineage>
</organism>
<dbReference type="Proteomes" id="UP000595278">
    <property type="component" value="Chromosome"/>
</dbReference>
<dbReference type="GO" id="GO:0016757">
    <property type="term" value="F:glycosyltransferase activity"/>
    <property type="evidence" value="ECO:0007669"/>
    <property type="project" value="UniProtKB-KW"/>
</dbReference>
<keyword evidence="7 9" id="KW-0573">Peptidoglycan synthesis</keyword>
<protein>
    <submittedName>
        <fullName evidence="11">L,D-transpeptidase</fullName>
    </submittedName>
</protein>
<dbReference type="GO" id="GO:0008360">
    <property type="term" value="P:regulation of cell shape"/>
    <property type="evidence" value="ECO:0007669"/>
    <property type="project" value="UniProtKB-UniRule"/>
</dbReference>
<dbReference type="PANTHER" id="PTHR30582:SF24">
    <property type="entry name" value="L,D-TRANSPEPTIDASE ERFK_SRFK-RELATED"/>
    <property type="match status" value="1"/>
</dbReference>
<evidence type="ECO:0000256" key="9">
    <source>
        <dbReference type="PROSITE-ProRule" id="PRU01373"/>
    </source>
</evidence>
<evidence type="ECO:0000256" key="8">
    <source>
        <dbReference type="ARBA" id="ARBA00023316"/>
    </source>
</evidence>
<dbReference type="AlphaFoldDB" id="A0A974NGN5"/>
<dbReference type="InterPro" id="IPR005490">
    <property type="entry name" value="LD_TPept_cat_dom"/>
</dbReference>
<evidence type="ECO:0000256" key="7">
    <source>
        <dbReference type="ARBA" id="ARBA00022984"/>
    </source>
</evidence>
<keyword evidence="8 9" id="KW-0961">Cell wall biogenesis/degradation</keyword>
<keyword evidence="3" id="KW-0328">Glycosyltransferase</keyword>
<keyword evidence="12" id="KW-1185">Reference proteome</keyword>
<dbReference type="PROSITE" id="PS52029">
    <property type="entry name" value="LD_TPASE"/>
    <property type="match status" value="1"/>
</dbReference>
<sequence>MLDQLFISVADQKLYGFKQGKLALTMPVSTALKGTGQLQNSNCTPLGKHYIRAKIGAELPINAVLLGRRWTGEIWSPELAQQHPHRDWILTRILWLSGCQLGFNRLSNVDTFRRYIYLHGAPDTEPMGIPLSHGCIRLRNTDIIKLFELVPIHCPVEISEQPYTE</sequence>
<reference evidence="11 12" key="1">
    <citation type="submission" date="2021-01" db="EMBL/GenBank/DDBJ databases">
        <title>Entomomonas sp. F2A isolated from a house cricket (Acheta domesticus).</title>
        <authorList>
            <person name="Spergser J."/>
            <person name="Busse H.-J."/>
        </authorList>
    </citation>
    <scope>NUCLEOTIDE SEQUENCE [LARGE SCALE GENOMIC DNA]</scope>
    <source>
        <strain evidence="11 12">F2A</strain>
    </source>
</reference>
<dbReference type="GO" id="GO:0071555">
    <property type="term" value="P:cell wall organization"/>
    <property type="evidence" value="ECO:0007669"/>
    <property type="project" value="UniProtKB-UniRule"/>
</dbReference>
<dbReference type="CDD" id="cd16913">
    <property type="entry name" value="YkuD_like"/>
    <property type="match status" value="1"/>
</dbReference>
<keyword evidence="6 9" id="KW-0133">Cell shape</keyword>
<dbReference type="InterPro" id="IPR038063">
    <property type="entry name" value="Transpep_catalytic_dom"/>
</dbReference>
<feature type="active site" description="Nucleophile" evidence="9">
    <location>
        <position position="135"/>
    </location>
</feature>
<proteinExistence type="inferred from homology"/>
<dbReference type="GO" id="GO:0071972">
    <property type="term" value="F:peptidoglycan L,D-transpeptidase activity"/>
    <property type="evidence" value="ECO:0007669"/>
    <property type="project" value="TreeGrafter"/>
</dbReference>
<comment type="similarity">
    <text evidence="2">Belongs to the YkuD family.</text>
</comment>
<dbReference type="PANTHER" id="PTHR30582">
    <property type="entry name" value="L,D-TRANSPEPTIDASE"/>
    <property type="match status" value="1"/>
</dbReference>
<dbReference type="EMBL" id="CP067393">
    <property type="protein sequence ID" value="QQP86296.1"/>
    <property type="molecule type" value="Genomic_DNA"/>
</dbReference>
<name>A0A974NGN5_9GAMM</name>
<feature type="domain" description="L,D-TPase catalytic" evidence="10">
    <location>
        <begin position="3"/>
        <end position="159"/>
    </location>
</feature>
<accession>A0A974NGN5</accession>
<dbReference type="Gene3D" id="2.40.440.10">
    <property type="entry name" value="L,D-transpeptidase catalytic domain-like"/>
    <property type="match status" value="1"/>
</dbReference>
<comment type="pathway">
    <text evidence="1 9">Cell wall biogenesis; peptidoglycan biosynthesis.</text>
</comment>
<dbReference type="GO" id="GO:0018104">
    <property type="term" value="P:peptidoglycan-protein cross-linking"/>
    <property type="evidence" value="ECO:0007669"/>
    <property type="project" value="TreeGrafter"/>
</dbReference>
<evidence type="ECO:0000313" key="11">
    <source>
        <dbReference type="EMBL" id="QQP86296.1"/>
    </source>
</evidence>
<dbReference type="GO" id="GO:0005576">
    <property type="term" value="C:extracellular region"/>
    <property type="evidence" value="ECO:0007669"/>
    <property type="project" value="TreeGrafter"/>
</dbReference>
<evidence type="ECO:0000256" key="2">
    <source>
        <dbReference type="ARBA" id="ARBA00005992"/>
    </source>
</evidence>
<keyword evidence="4" id="KW-0808">Transferase</keyword>
<evidence type="ECO:0000256" key="3">
    <source>
        <dbReference type="ARBA" id="ARBA00022676"/>
    </source>
</evidence>
<dbReference type="KEGG" id="eaz:JHT90_03370"/>